<dbReference type="InterPro" id="IPR013974">
    <property type="entry name" value="SAF"/>
</dbReference>
<keyword evidence="6" id="KW-0969">Cilium</keyword>
<keyword evidence="7" id="KW-1185">Reference proteome</keyword>
<evidence type="ECO:0000313" key="6">
    <source>
        <dbReference type="EMBL" id="MCP1336829.1"/>
    </source>
</evidence>
<accession>A0A9J6PC28</accession>
<evidence type="ECO:0000259" key="5">
    <source>
        <dbReference type="SMART" id="SM00858"/>
    </source>
</evidence>
<comment type="caution">
    <text evidence="6">The sequence shown here is derived from an EMBL/GenBank/DDBJ whole genome shotgun (WGS) entry which is preliminary data.</text>
</comment>
<dbReference type="EMBL" id="JAMZFT010000002">
    <property type="protein sequence ID" value="MCP1336829.1"/>
    <property type="molecule type" value="Genomic_DNA"/>
</dbReference>
<keyword evidence="3 4" id="KW-0574">Periplasm</keyword>
<proteinExistence type="inferred from homology"/>
<dbReference type="SMART" id="SM00858">
    <property type="entry name" value="SAF"/>
    <property type="match status" value="1"/>
</dbReference>
<feature type="chain" id="PRO_5039961466" description="Flagella basal body P-ring formation protein FlgA" evidence="4">
    <location>
        <begin position="29"/>
        <end position="149"/>
    </location>
</feature>
<comment type="function">
    <text evidence="4">Involved in the assembly process of the P-ring formation. It may associate with FlgF on the rod constituting a structure essential for the P-ring assembly or may act as a modulator protein for the P-ring assembly.</text>
</comment>
<dbReference type="GO" id="GO:0044780">
    <property type="term" value="P:bacterial-type flagellum assembly"/>
    <property type="evidence" value="ECO:0007669"/>
    <property type="project" value="InterPro"/>
</dbReference>
<dbReference type="Gene3D" id="2.30.30.760">
    <property type="match status" value="1"/>
</dbReference>
<gene>
    <name evidence="6" type="primary">flgA</name>
    <name evidence="6" type="ORF">NJQ99_10450</name>
</gene>
<dbReference type="Proteomes" id="UP001055804">
    <property type="component" value="Unassembled WGS sequence"/>
</dbReference>
<keyword evidence="2 4" id="KW-0732">Signal</keyword>
<dbReference type="RefSeq" id="WP_269332773.1">
    <property type="nucleotide sequence ID" value="NZ_JAMZFT010000002.1"/>
</dbReference>
<protein>
    <recommendedName>
        <fullName evidence="4">Flagella basal body P-ring formation protein FlgA</fullName>
    </recommendedName>
</protein>
<sequence>MTIRTLLPSMTLLAGLAMLPLTALPAHAAATQAAPAGPVATRVLAAGEVLTPADVAGPDALVDRLVGLEVKRTIYAGQPVHPADLGPPTLVERNAIVEVRYIAGALQIRTEGRALDSGGAGDLVRVMNLSSRATVTARVVGPSSLEVTP</sequence>
<dbReference type="PANTHER" id="PTHR36307">
    <property type="entry name" value="FLAGELLA BASAL BODY P-RING FORMATION PROTEIN FLGA"/>
    <property type="match status" value="1"/>
</dbReference>
<evidence type="ECO:0000256" key="3">
    <source>
        <dbReference type="ARBA" id="ARBA00022764"/>
    </source>
</evidence>
<dbReference type="Pfam" id="PF13144">
    <property type="entry name" value="ChapFlgA"/>
    <property type="match status" value="1"/>
</dbReference>
<organism evidence="6 7">
    <name type="scientific">Futiania mangrovi</name>
    <dbReference type="NCBI Taxonomy" id="2959716"/>
    <lineage>
        <taxon>Bacteria</taxon>
        <taxon>Pseudomonadati</taxon>
        <taxon>Pseudomonadota</taxon>
        <taxon>Alphaproteobacteria</taxon>
        <taxon>Futianiales</taxon>
        <taxon>Futianiaceae</taxon>
        <taxon>Futiania</taxon>
    </lineage>
</organism>
<comment type="subcellular location">
    <subcellularLocation>
        <location evidence="1 4">Periplasm</location>
    </subcellularLocation>
</comment>
<name>A0A9J6PC28_9PROT</name>
<comment type="similarity">
    <text evidence="4">Belongs to the FlgA family.</text>
</comment>
<dbReference type="NCBIfam" id="TIGR03170">
    <property type="entry name" value="flgA_cterm"/>
    <property type="match status" value="1"/>
</dbReference>
<evidence type="ECO:0000313" key="7">
    <source>
        <dbReference type="Proteomes" id="UP001055804"/>
    </source>
</evidence>
<keyword evidence="6" id="KW-0966">Cell projection</keyword>
<dbReference type="GO" id="GO:0042597">
    <property type="term" value="C:periplasmic space"/>
    <property type="evidence" value="ECO:0007669"/>
    <property type="project" value="UniProtKB-SubCell"/>
</dbReference>
<evidence type="ECO:0000256" key="1">
    <source>
        <dbReference type="ARBA" id="ARBA00004418"/>
    </source>
</evidence>
<dbReference type="AlphaFoldDB" id="A0A9J6PC28"/>
<dbReference type="PANTHER" id="PTHR36307:SF1">
    <property type="entry name" value="FLAGELLA BASAL BODY P-RING FORMATION PROTEIN FLGA"/>
    <property type="match status" value="1"/>
</dbReference>
<dbReference type="CDD" id="cd11614">
    <property type="entry name" value="SAF_CpaB_FlgA_like"/>
    <property type="match status" value="1"/>
</dbReference>
<evidence type="ECO:0000256" key="2">
    <source>
        <dbReference type="ARBA" id="ARBA00022729"/>
    </source>
</evidence>
<feature type="signal peptide" evidence="4">
    <location>
        <begin position="1"/>
        <end position="28"/>
    </location>
</feature>
<evidence type="ECO:0000256" key="4">
    <source>
        <dbReference type="RuleBase" id="RU362063"/>
    </source>
</evidence>
<dbReference type="InterPro" id="IPR017585">
    <property type="entry name" value="SAF_FlgA"/>
</dbReference>
<keyword evidence="4" id="KW-1005">Bacterial flagellum biogenesis</keyword>
<dbReference type="InterPro" id="IPR039246">
    <property type="entry name" value="Flagellar_FlgA"/>
</dbReference>
<keyword evidence="6" id="KW-0282">Flagellum</keyword>
<feature type="domain" description="SAF" evidence="5">
    <location>
        <begin position="35"/>
        <end position="86"/>
    </location>
</feature>
<reference evidence="6" key="1">
    <citation type="submission" date="2022-06" db="EMBL/GenBank/DDBJ databases">
        <title>Isolation and Genomics of Futiania mangrovii gen. nov., sp. nov., a Rare and Metabolically-versatile member in the Class Alphaproteobacteria.</title>
        <authorList>
            <person name="Liu L."/>
            <person name="Huang W.-C."/>
            <person name="Pan J."/>
            <person name="Li J."/>
            <person name="Huang Y."/>
            <person name="Du H."/>
            <person name="Liu Y."/>
            <person name="Li M."/>
        </authorList>
    </citation>
    <scope>NUCLEOTIDE SEQUENCE</scope>
    <source>
        <strain evidence="6">FT118</strain>
    </source>
</reference>